<organism evidence="2 3">
    <name type="scientific">Fusarium poae</name>
    <dbReference type="NCBI Taxonomy" id="36050"/>
    <lineage>
        <taxon>Eukaryota</taxon>
        <taxon>Fungi</taxon>
        <taxon>Dikarya</taxon>
        <taxon>Ascomycota</taxon>
        <taxon>Pezizomycotina</taxon>
        <taxon>Sordariomycetes</taxon>
        <taxon>Hypocreomycetidae</taxon>
        <taxon>Hypocreales</taxon>
        <taxon>Nectriaceae</taxon>
        <taxon>Fusarium</taxon>
    </lineage>
</organism>
<evidence type="ECO:0000256" key="1">
    <source>
        <dbReference type="SAM" id="MobiDB-lite"/>
    </source>
</evidence>
<dbReference type="Proteomes" id="UP000091967">
    <property type="component" value="Unassembled WGS sequence"/>
</dbReference>
<reference evidence="2 3" key="1">
    <citation type="submission" date="2016-06" db="EMBL/GenBank/DDBJ databases">
        <title>Living apart together: crosstalk between the core and supernumerary genomes in a fungal plant pathogen.</title>
        <authorList>
            <person name="Vanheule A."/>
            <person name="Audenaert K."/>
            <person name="Warris S."/>
            <person name="Van De Geest H."/>
            <person name="Schijlen E."/>
            <person name="Hofte M."/>
            <person name="De Saeger S."/>
            <person name="Haesaert G."/>
            <person name="Waalwijk C."/>
            <person name="Van Der Lee T."/>
        </authorList>
    </citation>
    <scope>NUCLEOTIDE SEQUENCE [LARGE SCALE GENOMIC DNA]</scope>
    <source>
        <strain evidence="2 3">2516</strain>
    </source>
</reference>
<evidence type="ECO:0000313" key="3">
    <source>
        <dbReference type="Proteomes" id="UP000091967"/>
    </source>
</evidence>
<proteinExistence type="predicted"/>
<protein>
    <submittedName>
        <fullName evidence="2">Uncharacterized protein</fullName>
    </submittedName>
</protein>
<dbReference type="AlphaFoldDB" id="A0A1B8B2J3"/>
<feature type="region of interest" description="Disordered" evidence="1">
    <location>
        <begin position="194"/>
        <end position="232"/>
    </location>
</feature>
<evidence type="ECO:0000313" key="2">
    <source>
        <dbReference type="EMBL" id="OBS26928.1"/>
    </source>
</evidence>
<feature type="compositionally biased region" description="Polar residues" evidence="1">
    <location>
        <begin position="213"/>
        <end position="223"/>
    </location>
</feature>
<comment type="caution">
    <text evidence="2">The sequence shown here is derived from an EMBL/GenBank/DDBJ whole genome shotgun (WGS) entry which is preliminary data.</text>
</comment>
<gene>
    <name evidence="2" type="ORF">FPOA_00869</name>
</gene>
<accession>A0A1B8B2J3</accession>
<dbReference type="EMBL" id="LYXU01000001">
    <property type="protein sequence ID" value="OBS26928.1"/>
    <property type="molecule type" value="Genomic_DNA"/>
</dbReference>
<sequence>MSGHSRDFAFNTANIAYDTGKPNRAEFQRIRIERIIGDQKTGTANDQHPCCLVEQQVRSSRALNLDSFPIGNIALVVGEYLPEKPPKFHRRQLPTHTEVFNHRIHRYLQTRDKTAPVVRMISYDRGIFYRLLKCNNGHWIAGALSGDIHEHIYFYREFTDGVKEEQKASRLTKYKANIEKKSLELIEVVYRRNHNDGSNEMNDTNRSNDENDTNGSDNENNADSIPISRAEPDSPLAQAADDVFTLLSAANRSVHNHPVPQNITDVFGKLFSGYIIDEEGAKSVAEHCVTLWKHDCPVPAIRALAQSIRKGALGQINEEAYLARTLIYNFCTLYEMIGSIADHDALAQKAYLLATKTVDKPYIHNAMKQEGIEILDTMLRIQRLQFKAIDETREADRAQIPNISKLLDDTVSAMDYPSAVESAKKLLVLQGAKHDRTMEKVADMIEKEHEGLKVLRETLD</sequence>
<name>A0A1B8B2J3_FUSPO</name>
<keyword evidence="3" id="KW-1185">Reference proteome</keyword>